<name>A0AAD8YQQ0_9TELE</name>
<organism evidence="4 5">
    <name type="scientific">Electrophorus voltai</name>
    <dbReference type="NCBI Taxonomy" id="2609070"/>
    <lineage>
        <taxon>Eukaryota</taxon>
        <taxon>Metazoa</taxon>
        <taxon>Chordata</taxon>
        <taxon>Craniata</taxon>
        <taxon>Vertebrata</taxon>
        <taxon>Euteleostomi</taxon>
        <taxon>Actinopterygii</taxon>
        <taxon>Neopterygii</taxon>
        <taxon>Teleostei</taxon>
        <taxon>Ostariophysi</taxon>
        <taxon>Gymnotiformes</taxon>
        <taxon>Gymnotoidei</taxon>
        <taxon>Gymnotidae</taxon>
        <taxon>Electrophorus</taxon>
    </lineage>
</organism>
<sequence>MGKNKEHSKAIRDKTVEGHKAGNGYKTFSKELGLPVSTIGIIIQKWKAYGTTVNLPRPGQPSKFPPVLRTGLSKRSRLTQGQQGGSSGKISWCWGVWREDGTAYDPNNTIPTVKHGVGNIMLWGCFSAKWPGHLVRIHGKIDSTAYLEILAKNLCSSIMDLKMAHHIIFQQDNDPKHRTKKTKAWFTKEKIKVLQWPSQSSDLNQIENLWKELKIKVHKRCPKNLEN</sequence>
<feature type="region of interest" description="Disordered" evidence="1">
    <location>
        <begin position="1"/>
        <end position="22"/>
    </location>
</feature>
<comment type="caution">
    <text evidence="4">The sequence shown here is derived from an EMBL/GenBank/DDBJ whole genome shotgun (WGS) entry which is preliminary data.</text>
</comment>
<evidence type="ECO:0000313" key="5">
    <source>
        <dbReference type="Proteomes" id="UP001239994"/>
    </source>
</evidence>
<protein>
    <recommendedName>
        <fullName evidence="6">Tc1-like transposase DDE domain-containing protein</fullName>
    </recommendedName>
</protein>
<keyword evidence="5" id="KW-1185">Reference proteome</keyword>
<dbReference type="Proteomes" id="UP001239994">
    <property type="component" value="Unassembled WGS sequence"/>
</dbReference>
<evidence type="ECO:0000256" key="1">
    <source>
        <dbReference type="SAM" id="MobiDB-lite"/>
    </source>
</evidence>
<dbReference type="InterPro" id="IPR052338">
    <property type="entry name" value="Transposase_5"/>
</dbReference>
<proteinExistence type="predicted"/>
<dbReference type="Pfam" id="PF13358">
    <property type="entry name" value="DDE_3"/>
    <property type="match status" value="1"/>
</dbReference>
<dbReference type="EMBL" id="JAROKS010000026">
    <property type="protein sequence ID" value="KAK1785092.1"/>
    <property type="molecule type" value="Genomic_DNA"/>
</dbReference>
<reference evidence="4" key="1">
    <citation type="submission" date="2023-03" db="EMBL/GenBank/DDBJ databases">
        <title>Electrophorus voltai genome.</title>
        <authorList>
            <person name="Bian C."/>
        </authorList>
    </citation>
    <scope>NUCLEOTIDE SEQUENCE</scope>
    <source>
        <strain evidence="4">CB-2022</strain>
        <tissue evidence="4">Muscle</tissue>
    </source>
</reference>
<dbReference type="AlphaFoldDB" id="A0AAD8YQQ0"/>
<dbReference type="Pfam" id="PF25787">
    <property type="entry name" value="HTH_SB"/>
    <property type="match status" value="1"/>
</dbReference>
<feature type="domain" description="Tc1-like transposase DDE" evidence="2">
    <location>
        <begin position="160"/>
        <end position="224"/>
    </location>
</feature>
<gene>
    <name evidence="4" type="ORF">P4O66_018523</name>
</gene>
<evidence type="ECO:0000313" key="4">
    <source>
        <dbReference type="EMBL" id="KAK1785092.1"/>
    </source>
</evidence>
<accession>A0AAD8YQQ0</accession>
<evidence type="ECO:0008006" key="6">
    <source>
        <dbReference type="Google" id="ProtNLM"/>
    </source>
</evidence>
<feature type="domain" description="Sleeping Beauty transposase HTH" evidence="3">
    <location>
        <begin position="1"/>
        <end position="52"/>
    </location>
</feature>
<dbReference type="PANTHER" id="PTHR23022:SF135">
    <property type="entry name" value="SI:DKEY-77F5.3"/>
    <property type="match status" value="1"/>
</dbReference>
<dbReference type="InterPro" id="IPR038717">
    <property type="entry name" value="Tc1-like_DDE_dom"/>
</dbReference>
<evidence type="ECO:0000259" key="3">
    <source>
        <dbReference type="Pfam" id="PF25787"/>
    </source>
</evidence>
<dbReference type="InterPro" id="IPR057667">
    <property type="entry name" value="HTH_SB"/>
</dbReference>
<dbReference type="InterPro" id="IPR036388">
    <property type="entry name" value="WH-like_DNA-bd_sf"/>
</dbReference>
<dbReference type="GO" id="GO:0003676">
    <property type="term" value="F:nucleic acid binding"/>
    <property type="evidence" value="ECO:0007669"/>
    <property type="project" value="InterPro"/>
</dbReference>
<dbReference type="Gene3D" id="3.30.420.10">
    <property type="entry name" value="Ribonuclease H-like superfamily/Ribonuclease H"/>
    <property type="match status" value="1"/>
</dbReference>
<feature type="compositionally biased region" description="Basic and acidic residues" evidence="1">
    <location>
        <begin position="1"/>
        <end position="20"/>
    </location>
</feature>
<dbReference type="InterPro" id="IPR036397">
    <property type="entry name" value="RNaseH_sf"/>
</dbReference>
<dbReference type="Gene3D" id="1.10.10.10">
    <property type="entry name" value="Winged helix-like DNA-binding domain superfamily/Winged helix DNA-binding domain"/>
    <property type="match status" value="1"/>
</dbReference>
<evidence type="ECO:0000259" key="2">
    <source>
        <dbReference type="Pfam" id="PF13358"/>
    </source>
</evidence>
<dbReference type="PANTHER" id="PTHR23022">
    <property type="entry name" value="TRANSPOSABLE ELEMENT-RELATED"/>
    <property type="match status" value="1"/>
</dbReference>